<name>A0A9N9LFK3_9HELO</name>
<feature type="transmembrane region" description="Helical" evidence="6">
    <location>
        <begin position="355"/>
        <end position="374"/>
    </location>
</feature>
<dbReference type="PANTHER" id="PTHR48022">
    <property type="entry name" value="PLASTIDIC GLUCOSE TRANSPORTER 4"/>
    <property type="match status" value="1"/>
</dbReference>
<protein>
    <recommendedName>
        <fullName evidence="9">Major facilitator superfamily (MFS) profile domain-containing protein</fullName>
    </recommendedName>
</protein>
<evidence type="ECO:0000313" key="8">
    <source>
        <dbReference type="Proteomes" id="UP000701801"/>
    </source>
</evidence>
<dbReference type="InterPro" id="IPR005829">
    <property type="entry name" value="Sugar_transporter_CS"/>
</dbReference>
<feature type="compositionally biased region" description="Basic and acidic residues" evidence="5">
    <location>
        <begin position="505"/>
        <end position="535"/>
    </location>
</feature>
<dbReference type="Proteomes" id="UP000701801">
    <property type="component" value="Unassembled WGS sequence"/>
</dbReference>
<keyword evidence="8" id="KW-1185">Reference proteome</keyword>
<evidence type="ECO:0008006" key="9">
    <source>
        <dbReference type="Google" id="ProtNLM"/>
    </source>
</evidence>
<dbReference type="PROSITE" id="PS00217">
    <property type="entry name" value="SUGAR_TRANSPORT_2"/>
    <property type="match status" value="1"/>
</dbReference>
<organism evidence="7 8">
    <name type="scientific">Hymenoscyphus albidus</name>
    <dbReference type="NCBI Taxonomy" id="595503"/>
    <lineage>
        <taxon>Eukaryota</taxon>
        <taxon>Fungi</taxon>
        <taxon>Dikarya</taxon>
        <taxon>Ascomycota</taxon>
        <taxon>Pezizomycotina</taxon>
        <taxon>Leotiomycetes</taxon>
        <taxon>Helotiales</taxon>
        <taxon>Helotiaceae</taxon>
        <taxon>Hymenoscyphus</taxon>
    </lineage>
</organism>
<gene>
    <name evidence="7" type="ORF">HYALB_00008679</name>
</gene>
<dbReference type="Pfam" id="PF00083">
    <property type="entry name" value="Sugar_tr"/>
    <property type="match status" value="2"/>
</dbReference>
<dbReference type="InterPro" id="IPR050360">
    <property type="entry name" value="MFS_Sugar_Transporters"/>
</dbReference>
<evidence type="ECO:0000256" key="5">
    <source>
        <dbReference type="SAM" id="MobiDB-lite"/>
    </source>
</evidence>
<dbReference type="Gene3D" id="1.20.1250.20">
    <property type="entry name" value="MFS general substrate transporter like domains"/>
    <property type="match status" value="1"/>
</dbReference>
<feature type="transmembrane region" description="Helical" evidence="6">
    <location>
        <begin position="389"/>
        <end position="408"/>
    </location>
</feature>
<dbReference type="GO" id="GO:0016020">
    <property type="term" value="C:membrane"/>
    <property type="evidence" value="ECO:0007669"/>
    <property type="project" value="UniProtKB-SubCell"/>
</dbReference>
<evidence type="ECO:0000256" key="1">
    <source>
        <dbReference type="ARBA" id="ARBA00004141"/>
    </source>
</evidence>
<evidence type="ECO:0000256" key="4">
    <source>
        <dbReference type="ARBA" id="ARBA00023136"/>
    </source>
</evidence>
<dbReference type="PANTHER" id="PTHR48022:SF2">
    <property type="entry name" value="PLASTIDIC GLUCOSE TRANSPORTER 4"/>
    <property type="match status" value="1"/>
</dbReference>
<feature type="transmembrane region" description="Helical" evidence="6">
    <location>
        <begin position="420"/>
        <end position="440"/>
    </location>
</feature>
<comment type="caution">
    <text evidence="7">The sequence shown here is derived from an EMBL/GenBank/DDBJ whole genome shotgun (WGS) entry which is preliminary data.</text>
</comment>
<reference evidence="7" key="1">
    <citation type="submission" date="2021-07" db="EMBL/GenBank/DDBJ databases">
        <authorList>
            <person name="Durling M."/>
        </authorList>
    </citation>
    <scope>NUCLEOTIDE SEQUENCE</scope>
</reference>
<evidence type="ECO:0000256" key="2">
    <source>
        <dbReference type="ARBA" id="ARBA00022692"/>
    </source>
</evidence>
<dbReference type="SUPFAM" id="SSF103473">
    <property type="entry name" value="MFS general substrate transporter"/>
    <property type="match status" value="1"/>
</dbReference>
<evidence type="ECO:0000313" key="7">
    <source>
        <dbReference type="EMBL" id="CAG8973148.1"/>
    </source>
</evidence>
<keyword evidence="3 6" id="KW-1133">Transmembrane helix</keyword>
<evidence type="ECO:0000256" key="3">
    <source>
        <dbReference type="ARBA" id="ARBA00022989"/>
    </source>
</evidence>
<keyword evidence="4 6" id="KW-0472">Membrane</keyword>
<sequence>MFSVPQNQIGLGSIPSPKGDHINHVDNEGFLANDANPPNHSLPPKRFHLSLVKYILTAGCGGILFAAEQSTGIDIIHRPGLNLEETDTLLSPAAVSTSLGLGAIFGALIWGVVSGLAGGILAVLVPNYIAEISRPRDRGRNVVLGYLAFVIGVVVYVIVWVYMKVSTEQADNHSWERPYPSKIWRWRAKLGVQCLFATVTLSFLLSLPETPRHHLTGHLPKVEDGFKVLAQLRALSEDNRTVAEEWRVIQQEHASYTENQRKIMSLYRRIFLPLIECFKGTYSTRTAILVFLAASQHLASLFFVYDHNFNRVQAYTLNTFFGPFHLPTGPFDPRLYTAVGIFACFMEIDRCGRKVLLTCGSFAMSVLLLVYSGVDGLGHDSLGMGRGLALLYNLVIFATWAPVTLTMASEIYPPYVRAMGISMFVCVSLVFKILTNYWAYVCAQNDTAFSIFSPFGLFSHFRYVDQIAQSLCCCVVGCVVHFYVPETKGKTDEEVDEEMDTLFAKGERSEDKDEGIELRSLDGEDAGDPRRESLT</sequence>
<dbReference type="EMBL" id="CAJVRM010000064">
    <property type="protein sequence ID" value="CAG8973148.1"/>
    <property type="molecule type" value="Genomic_DNA"/>
</dbReference>
<dbReference type="AlphaFoldDB" id="A0A9N9LFK3"/>
<feature type="transmembrane region" description="Helical" evidence="6">
    <location>
        <begin position="99"/>
        <end position="130"/>
    </location>
</feature>
<proteinExistence type="predicted"/>
<evidence type="ECO:0000256" key="6">
    <source>
        <dbReference type="SAM" id="Phobius"/>
    </source>
</evidence>
<feature type="region of interest" description="Disordered" evidence="5">
    <location>
        <begin position="491"/>
        <end position="535"/>
    </location>
</feature>
<feature type="transmembrane region" description="Helical" evidence="6">
    <location>
        <begin position="183"/>
        <end position="205"/>
    </location>
</feature>
<accession>A0A9N9LFK3</accession>
<dbReference type="InterPro" id="IPR005828">
    <property type="entry name" value="MFS_sugar_transport-like"/>
</dbReference>
<comment type="subcellular location">
    <subcellularLocation>
        <location evidence="1">Membrane</location>
        <topology evidence="1">Multi-pass membrane protein</topology>
    </subcellularLocation>
</comment>
<dbReference type="GO" id="GO:0005351">
    <property type="term" value="F:carbohydrate:proton symporter activity"/>
    <property type="evidence" value="ECO:0007669"/>
    <property type="project" value="TreeGrafter"/>
</dbReference>
<dbReference type="InterPro" id="IPR036259">
    <property type="entry name" value="MFS_trans_sf"/>
</dbReference>
<feature type="transmembrane region" description="Helical" evidence="6">
    <location>
        <begin position="142"/>
        <end position="163"/>
    </location>
</feature>
<dbReference type="OrthoDB" id="4540492at2759"/>
<keyword evidence="2 6" id="KW-0812">Transmembrane</keyword>